<dbReference type="SMART" id="SM00421">
    <property type="entry name" value="HTH_LUXR"/>
    <property type="match status" value="1"/>
</dbReference>
<dbReference type="InterPro" id="IPR000792">
    <property type="entry name" value="Tscrpt_reg_LuxR_C"/>
</dbReference>
<dbReference type="PANTHER" id="PTHR44688:SF16">
    <property type="entry name" value="DNA-BINDING TRANSCRIPTIONAL ACTIVATOR DEVR_DOSR"/>
    <property type="match status" value="1"/>
</dbReference>
<dbReference type="GO" id="GO:0003677">
    <property type="term" value="F:DNA binding"/>
    <property type="evidence" value="ECO:0007669"/>
    <property type="project" value="UniProtKB-KW"/>
</dbReference>
<name>A0A368L878_9BURK</name>
<evidence type="ECO:0000256" key="1">
    <source>
        <dbReference type="ARBA" id="ARBA00023015"/>
    </source>
</evidence>
<dbReference type="InterPro" id="IPR036388">
    <property type="entry name" value="WH-like_DNA-bd_sf"/>
</dbReference>
<dbReference type="InterPro" id="IPR016032">
    <property type="entry name" value="Sig_transdc_resp-reg_C-effctor"/>
</dbReference>
<evidence type="ECO:0000259" key="4">
    <source>
        <dbReference type="PROSITE" id="PS50043"/>
    </source>
</evidence>
<dbReference type="OrthoDB" id="8533716at2"/>
<dbReference type="AlphaFoldDB" id="A0A368L878"/>
<comment type="caution">
    <text evidence="5">The sequence shown here is derived from an EMBL/GenBank/DDBJ whole genome shotgun (WGS) entry which is preliminary data.</text>
</comment>
<keyword evidence="2" id="KW-0238">DNA-binding</keyword>
<keyword evidence="3" id="KW-0804">Transcription</keyword>
<dbReference type="NCBIfam" id="TIGR00229">
    <property type="entry name" value="sensory_box"/>
    <property type="match status" value="1"/>
</dbReference>
<dbReference type="GO" id="GO:0006355">
    <property type="term" value="P:regulation of DNA-templated transcription"/>
    <property type="evidence" value="ECO:0007669"/>
    <property type="project" value="InterPro"/>
</dbReference>
<dbReference type="Proteomes" id="UP000252357">
    <property type="component" value="Unassembled WGS sequence"/>
</dbReference>
<dbReference type="RefSeq" id="WP_114401590.1">
    <property type="nucleotide sequence ID" value="NZ_QPGB01000001.1"/>
</dbReference>
<dbReference type="Gene3D" id="3.30.450.20">
    <property type="entry name" value="PAS domain"/>
    <property type="match status" value="1"/>
</dbReference>
<reference evidence="5 6" key="1">
    <citation type="journal article" date="2018" name="Int. J. Syst. Evol. Microbiol.">
        <title>Parvibium lacunae gen. nov., sp. nov., a new member of the family Alcaligenaceae isolated from a freshwater pond.</title>
        <authorList>
            <person name="Chen W.M."/>
            <person name="Xie P.B."/>
            <person name="Hsu M.Y."/>
            <person name="Sheu S.Y."/>
        </authorList>
    </citation>
    <scope>NUCLEOTIDE SEQUENCE [LARGE SCALE GENOMIC DNA]</scope>
    <source>
        <strain evidence="5 6">KMB9</strain>
    </source>
</reference>
<organism evidence="5 6">
    <name type="scientific">Parvibium lacunae</name>
    <dbReference type="NCBI Taxonomy" id="1888893"/>
    <lineage>
        <taxon>Bacteria</taxon>
        <taxon>Pseudomonadati</taxon>
        <taxon>Pseudomonadota</taxon>
        <taxon>Betaproteobacteria</taxon>
        <taxon>Burkholderiales</taxon>
        <taxon>Alcaligenaceae</taxon>
        <taxon>Parvibium</taxon>
    </lineage>
</organism>
<dbReference type="InterPro" id="IPR000014">
    <property type="entry name" value="PAS"/>
</dbReference>
<protein>
    <submittedName>
        <fullName evidence="5">PAS domain-containing protein</fullName>
    </submittedName>
</protein>
<evidence type="ECO:0000256" key="3">
    <source>
        <dbReference type="ARBA" id="ARBA00023163"/>
    </source>
</evidence>
<dbReference type="Pfam" id="PF00196">
    <property type="entry name" value="GerE"/>
    <property type="match status" value="1"/>
</dbReference>
<accession>A0A368L878</accession>
<keyword evidence="1" id="KW-0805">Transcription regulation</keyword>
<dbReference type="Pfam" id="PF13426">
    <property type="entry name" value="PAS_9"/>
    <property type="match status" value="1"/>
</dbReference>
<dbReference type="SUPFAM" id="SSF46894">
    <property type="entry name" value="C-terminal effector domain of the bipartite response regulators"/>
    <property type="match status" value="1"/>
</dbReference>
<dbReference type="CDD" id="cd06170">
    <property type="entry name" value="LuxR_C_like"/>
    <property type="match status" value="1"/>
</dbReference>
<evidence type="ECO:0000313" key="6">
    <source>
        <dbReference type="Proteomes" id="UP000252357"/>
    </source>
</evidence>
<feature type="domain" description="HTH luxR-type" evidence="4">
    <location>
        <begin position="116"/>
        <end position="181"/>
    </location>
</feature>
<dbReference type="PANTHER" id="PTHR44688">
    <property type="entry name" value="DNA-BINDING TRANSCRIPTIONAL ACTIVATOR DEVR_DOSR"/>
    <property type="match status" value="1"/>
</dbReference>
<sequence>MNIDFLQVFLDAPVGLCVTEHRIMCACNKALASMFGYSVERMAQQSLELLYPSVDEFERIGQRILPILSQTGHYADDRIMRRANGELFWCHVSGNTLSQHDPFARAIWAFEDVSQSRPVTVALSPREREVGSLLATGKTSKEIARSLQLSPRTVEMYRSNLLSKYCVSTSTELIQKLLIHSRQ</sequence>
<evidence type="ECO:0000256" key="2">
    <source>
        <dbReference type="ARBA" id="ARBA00023125"/>
    </source>
</evidence>
<keyword evidence="6" id="KW-1185">Reference proteome</keyword>
<proteinExistence type="predicted"/>
<dbReference type="PRINTS" id="PR00038">
    <property type="entry name" value="HTHLUXR"/>
</dbReference>
<dbReference type="SUPFAM" id="SSF55785">
    <property type="entry name" value="PYP-like sensor domain (PAS domain)"/>
    <property type="match status" value="1"/>
</dbReference>
<evidence type="ECO:0000313" key="5">
    <source>
        <dbReference type="EMBL" id="RCS59908.1"/>
    </source>
</evidence>
<dbReference type="CDD" id="cd00130">
    <property type="entry name" value="PAS"/>
    <property type="match status" value="1"/>
</dbReference>
<dbReference type="InterPro" id="IPR035965">
    <property type="entry name" value="PAS-like_dom_sf"/>
</dbReference>
<dbReference type="EMBL" id="QPGB01000001">
    <property type="protein sequence ID" value="RCS59908.1"/>
    <property type="molecule type" value="Genomic_DNA"/>
</dbReference>
<dbReference type="Gene3D" id="1.10.10.10">
    <property type="entry name" value="Winged helix-like DNA-binding domain superfamily/Winged helix DNA-binding domain"/>
    <property type="match status" value="1"/>
</dbReference>
<gene>
    <name evidence="5" type="ORF">DU000_01535</name>
</gene>
<dbReference type="PROSITE" id="PS00622">
    <property type="entry name" value="HTH_LUXR_1"/>
    <property type="match status" value="1"/>
</dbReference>
<dbReference type="PROSITE" id="PS50043">
    <property type="entry name" value="HTH_LUXR_2"/>
    <property type="match status" value="1"/>
</dbReference>